<dbReference type="Proteomes" id="UP000000598">
    <property type="component" value="Chromosome F"/>
</dbReference>
<evidence type="ECO:0000313" key="2">
    <source>
        <dbReference type="Proteomes" id="UP000000598"/>
    </source>
</evidence>
<accession>Q6CKX9</accession>
<dbReference type="RefSeq" id="XP_455410.1">
    <property type="nucleotide sequence ID" value="XM_455410.1"/>
</dbReference>
<reference evidence="1 2" key="1">
    <citation type="journal article" date="2004" name="Nature">
        <title>Genome evolution in yeasts.</title>
        <authorList>
            <consortium name="Genolevures"/>
            <person name="Dujon B."/>
            <person name="Sherman D."/>
            <person name="Fischer G."/>
            <person name="Durrens P."/>
            <person name="Casaregola S."/>
            <person name="Lafontaine I."/>
            <person name="de Montigny J."/>
            <person name="Marck C."/>
            <person name="Neuveglise C."/>
            <person name="Talla E."/>
            <person name="Goffard N."/>
            <person name="Frangeul L."/>
            <person name="Aigle M."/>
            <person name="Anthouard V."/>
            <person name="Babour A."/>
            <person name="Barbe V."/>
            <person name="Barnay S."/>
            <person name="Blanchin S."/>
            <person name="Beckerich J.M."/>
            <person name="Beyne E."/>
            <person name="Bleykasten C."/>
            <person name="Boisrame A."/>
            <person name="Boyer J."/>
            <person name="Cattolico L."/>
            <person name="Confanioleri F."/>
            <person name="de Daruvar A."/>
            <person name="Despons L."/>
            <person name="Fabre E."/>
            <person name="Fairhead C."/>
            <person name="Ferry-Dumazet H."/>
            <person name="Groppi A."/>
            <person name="Hantraye F."/>
            <person name="Hennequin C."/>
            <person name="Jauniaux N."/>
            <person name="Joyet P."/>
            <person name="Kachouri R."/>
            <person name="Kerrest A."/>
            <person name="Koszul R."/>
            <person name="Lemaire M."/>
            <person name="Lesur I."/>
            <person name="Ma L."/>
            <person name="Muller H."/>
            <person name="Nicaud J.M."/>
            <person name="Nikolski M."/>
            <person name="Oztas S."/>
            <person name="Ozier-Kalogeropoulos O."/>
            <person name="Pellenz S."/>
            <person name="Potier S."/>
            <person name="Richard G.F."/>
            <person name="Straub M.L."/>
            <person name="Suleau A."/>
            <person name="Swennene D."/>
            <person name="Tekaia F."/>
            <person name="Wesolowski-Louvel M."/>
            <person name="Westhof E."/>
            <person name="Wirth B."/>
            <person name="Zeniou-Meyer M."/>
            <person name="Zivanovic I."/>
            <person name="Bolotin-Fukuhara M."/>
            <person name="Thierry A."/>
            <person name="Bouchier C."/>
            <person name="Caudron B."/>
            <person name="Scarpelli C."/>
            <person name="Gaillardin C."/>
            <person name="Weissenbach J."/>
            <person name="Wincker P."/>
            <person name="Souciet J.L."/>
        </authorList>
    </citation>
    <scope>NUCLEOTIDE SEQUENCE [LARGE SCALE GENOMIC DNA]</scope>
    <source>
        <strain evidence="2">ATCC 8585 / CBS 2359 / DSM 70799 / NBRC 1267 / NRRL Y-1140 / WM37</strain>
    </source>
</reference>
<dbReference type="KEGG" id="kla:KLLA0_F07271g"/>
<gene>
    <name evidence="1" type="ORF">KLLA0_F07271g</name>
</gene>
<dbReference type="AlphaFoldDB" id="Q6CKX9"/>
<keyword evidence="2" id="KW-1185">Reference proteome</keyword>
<sequence>MIIPILGDPFEIICSTIRTCKLETMEPVFSALVIGGNGNDSAIRICRELIFKYGIKVINADYWDARDDILYGLEEYYRSDDVRSDKWILTFDSHINLINDRKKNYEFVNINTQNWKPILSGVNVVINLTQYYEPTIGGLLSTPIQEVDPLIDLWCHMIEIMETVRLTTHCTIAYLINKDTSFNRGWGIFANSTIQLLDGKLSVCQEDYDVYFSPKELFQQFENGTYADIMR</sequence>
<organism evidence="1 2">
    <name type="scientific">Kluyveromyces lactis (strain ATCC 8585 / CBS 2359 / DSM 70799 / NBRC 1267 / NRRL Y-1140 / WM37)</name>
    <name type="common">Yeast</name>
    <name type="synonym">Candida sphaerica</name>
    <dbReference type="NCBI Taxonomy" id="284590"/>
    <lineage>
        <taxon>Eukaryota</taxon>
        <taxon>Fungi</taxon>
        <taxon>Dikarya</taxon>
        <taxon>Ascomycota</taxon>
        <taxon>Saccharomycotina</taxon>
        <taxon>Saccharomycetes</taxon>
        <taxon>Saccharomycetales</taxon>
        <taxon>Saccharomycetaceae</taxon>
        <taxon>Kluyveromyces</taxon>
    </lineage>
</organism>
<dbReference type="PaxDb" id="284590-Q6CKX9"/>
<proteinExistence type="predicted"/>
<dbReference type="EMBL" id="CR382126">
    <property type="protein sequence ID" value="CAG98118.1"/>
    <property type="molecule type" value="Genomic_DNA"/>
</dbReference>
<dbReference type="HOGENOM" id="CLU_1199983_0_0_1"/>
<dbReference type="GeneID" id="2895977"/>
<evidence type="ECO:0000313" key="1">
    <source>
        <dbReference type="EMBL" id="CAG98118.1"/>
    </source>
</evidence>
<dbReference type="InParanoid" id="Q6CKX9"/>
<name>Q6CKX9_KLULA</name>
<protein>
    <submittedName>
        <fullName evidence="1">KLLA0F07271p</fullName>
    </submittedName>
</protein>